<protein>
    <submittedName>
        <fullName evidence="1">Uncharacterized protein</fullName>
    </submittedName>
</protein>
<name>A0A6A6RKL0_9PLEO</name>
<evidence type="ECO:0000313" key="1">
    <source>
        <dbReference type="EMBL" id="KAF2635001.1"/>
    </source>
</evidence>
<dbReference type="Proteomes" id="UP000799753">
    <property type="component" value="Unassembled WGS sequence"/>
</dbReference>
<accession>A0A6A6RKL0</accession>
<keyword evidence="2" id="KW-1185">Reference proteome</keyword>
<organism evidence="1 2">
    <name type="scientific">Massarina eburnea CBS 473.64</name>
    <dbReference type="NCBI Taxonomy" id="1395130"/>
    <lineage>
        <taxon>Eukaryota</taxon>
        <taxon>Fungi</taxon>
        <taxon>Dikarya</taxon>
        <taxon>Ascomycota</taxon>
        <taxon>Pezizomycotina</taxon>
        <taxon>Dothideomycetes</taxon>
        <taxon>Pleosporomycetidae</taxon>
        <taxon>Pleosporales</taxon>
        <taxon>Massarineae</taxon>
        <taxon>Massarinaceae</taxon>
        <taxon>Massarina</taxon>
    </lineage>
</organism>
<dbReference type="EMBL" id="MU006811">
    <property type="protein sequence ID" value="KAF2635001.1"/>
    <property type="molecule type" value="Genomic_DNA"/>
</dbReference>
<reference evidence="1" key="1">
    <citation type="journal article" date="2020" name="Stud. Mycol.">
        <title>101 Dothideomycetes genomes: a test case for predicting lifestyles and emergence of pathogens.</title>
        <authorList>
            <person name="Haridas S."/>
            <person name="Albert R."/>
            <person name="Binder M."/>
            <person name="Bloem J."/>
            <person name="Labutti K."/>
            <person name="Salamov A."/>
            <person name="Andreopoulos B."/>
            <person name="Baker S."/>
            <person name="Barry K."/>
            <person name="Bills G."/>
            <person name="Bluhm B."/>
            <person name="Cannon C."/>
            <person name="Castanera R."/>
            <person name="Culley D."/>
            <person name="Daum C."/>
            <person name="Ezra D."/>
            <person name="Gonzalez J."/>
            <person name="Henrissat B."/>
            <person name="Kuo A."/>
            <person name="Liang C."/>
            <person name="Lipzen A."/>
            <person name="Lutzoni F."/>
            <person name="Magnuson J."/>
            <person name="Mondo S."/>
            <person name="Nolan M."/>
            <person name="Ohm R."/>
            <person name="Pangilinan J."/>
            <person name="Park H.-J."/>
            <person name="Ramirez L."/>
            <person name="Alfaro M."/>
            <person name="Sun H."/>
            <person name="Tritt A."/>
            <person name="Yoshinaga Y."/>
            <person name="Zwiers L.-H."/>
            <person name="Turgeon B."/>
            <person name="Goodwin S."/>
            <person name="Spatafora J."/>
            <person name="Crous P."/>
            <person name="Grigoriev I."/>
        </authorList>
    </citation>
    <scope>NUCLEOTIDE SEQUENCE</scope>
    <source>
        <strain evidence="1">CBS 473.64</strain>
    </source>
</reference>
<proteinExistence type="predicted"/>
<dbReference type="AlphaFoldDB" id="A0A6A6RKL0"/>
<evidence type="ECO:0000313" key="2">
    <source>
        <dbReference type="Proteomes" id="UP000799753"/>
    </source>
</evidence>
<sequence>MCRRRTELYSKKKGGNLGAWAWRWNSRERLAKRCGRLDELALRAVKGKRGAAKCRIDISQRHVLSIDLFHLSRLFPTFFVGMVYLFSSPFLGQACLLPWVRILAFLGDIIGGFRARWRAFIVLVLHLARQPTDER</sequence>
<gene>
    <name evidence="1" type="ORF">P280DRAFT_201211</name>
</gene>